<evidence type="ECO:0000313" key="5">
    <source>
        <dbReference type="EMBL" id="KAK0437261.1"/>
    </source>
</evidence>
<dbReference type="SUPFAM" id="SSF48056">
    <property type="entry name" value="Di-copper centre-containing domain"/>
    <property type="match status" value="1"/>
</dbReference>
<accession>A0AA39J8P7</accession>
<feature type="signal peptide" evidence="3">
    <location>
        <begin position="1"/>
        <end position="23"/>
    </location>
</feature>
<keyword evidence="1" id="KW-0479">Metal-binding</keyword>
<name>A0AA39J8P7_ARMTA</name>
<evidence type="ECO:0000313" key="6">
    <source>
        <dbReference type="Proteomes" id="UP001175211"/>
    </source>
</evidence>
<keyword evidence="6" id="KW-1185">Reference proteome</keyword>
<dbReference type="Pfam" id="PF00264">
    <property type="entry name" value="Tyrosinase"/>
    <property type="match status" value="1"/>
</dbReference>
<dbReference type="Gene3D" id="1.10.1280.10">
    <property type="entry name" value="Di-copper center containing domain from catechol oxidase"/>
    <property type="match status" value="1"/>
</dbReference>
<dbReference type="PANTHER" id="PTHR11474:SF126">
    <property type="entry name" value="TYROSINASE-LIKE PROTEIN TYR-1-RELATED"/>
    <property type="match status" value="1"/>
</dbReference>
<dbReference type="RefSeq" id="XP_060322533.1">
    <property type="nucleotide sequence ID" value="XM_060479040.1"/>
</dbReference>
<dbReference type="GeneID" id="85362588"/>
<comment type="caution">
    <text evidence="5">The sequence shown here is derived from an EMBL/GenBank/DDBJ whole genome shotgun (WGS) entry which is preliminary data.</text>
</comment>
<evidence type="ECO:0000256" key="2">
    <source>
        <dbReference type="ARBA" id="ARBA00023008"/>
    </source>
</evidence>
<evidence type="ECO:0000259" key="4">
    <source>
        <dbReference type="PROSITE" id="PS00498"/>
    </source>
</evidence>
<keyword evidence="2" id="KW-0186">Copper</keyword>
<evidence type="ECO:0000256" key="3">
    <source>
        <dbReference type="SAM" id="SignalP"/>
    </source>
</evidence>
<dbReference type="PROSITE" id="PS00498">
    <property type="entry name" value="TYROSINASE_2"/>
    <property type="match status" value="1"/>
</dbReference>
<gene>
    <name evidence="5" type="ORF">EV420DRAFT_1670085</name>
</gene>
<evidence type="ECO:0000256" key="1">
    <source>
        <dbReference type="ARBA" id="ARBA00022723"/>
    </source>
</evidence>
<dbReference type="InterPro" id="IPR008922">
    <property type="entry name" value="Di-copper_centre_dom_sf"/>
</dbReference>
<sequence length="324" mass="35976">MHTAFFRFFALAFAAVQLTGTLAILPRASSSSQRSGCTEPSTRVEWNTLTQEEKDAYFAAELCLLAAPAQTNIPDVVSRYDDLVGVHSEQSDLLGGNDRWHDFVVSFVDSYMFIATSSMLTKTLLRSECGYIGPNEVVDAGSFTTSPVVVDFGGEGTEANDWVVVDGPFANLTRYLGPGSTNTNHMITRQENVTWSLQAGQIFVENLLELDTFATFKDTMFAGLHAAGHIGIGGEVFDVQTSPNDPIFWMHHGYVDYMWWRWQGDNETRINDLEGIGYETQKEPDTGYVETNKDTVLYLFDILPNAMVGDVLDTQKGLLCYTYA</sequence>
<dbReference type="GO" id="GO:0016491">
    <property type="term" value="F:oxidoreductase activity"/>
    <property type="evidence" value="ECO:0007669"/>
    <property type="project" value="InterPro"/>
</dbReference>
<protein>
    <recommendedName>
        <fullName evidence="4">Tyrosinase copper-binding domain-containing protein</fullName>
    </recommendedName>
</protein>
<proteinExistence type="predicted"/>
<organism evidence="5 6">
    <name type="scientific">Armillaria tabescens</name>
    <name type="common">Ringless honey mushroom</name>
    <name type="synonym">Agaricus tabescens</name>
    <dbReference type="NCBI Taxonomy" id="1929756"/>
    <lineage>
        <taxon>Eukaryota</taxon>
        <taxon>Fungi</taxon>
        <taxon>Dikarya</taxon>
        <taxon>Basidiomycota</taxon>
        <taxon>Agaricomycotina</taxon>
        <taxon>Agaricomycetes</taxon>
        <taxon>Agaricomycetidae</taxon>
        <taxon>Agaricales</taxon>
        <taxon>Marasmiineae</taxon>
        <taxon>Physalacriaceae</taxon>
        <taxon>Desarmillaria</taxon>
    </lineage>
</organism>
<dbReference type="Proteomes" id="UP001175211">
    <property type="component" value="Unassembled WGS sequence"/>
</dbReference>
<dbReference type="EMBL" id="JAUEPS010000115">
    <property type="protein sequence ID" value="KAK0437261.1"/>
    <property type="molecule type" value="Genomic_DNA"/>
</dbReference>
<feature type="chain" id="PRO_5041261161" description="Tyrosinase copper-binding domain-containing protein" evidence="3">
    <location>
        <begin position="24"/>
        <end position="324"/>
    </location>
</feature>
<keyword evidence="3" id="KW-0732">Signal</keyword>
<reference evidence="5" key="1">
    <citation type="submission" date="2023-06" db="EMBL/GenBank/DDBJ databases">
        <authorList>
            <consortium name="Lawrence Berkeley National Laboratory"/>
            <person name="Ahrendt S."/>
            <person name="Sahu N."/>
            <person name="Indic B."/>
            <person name="Wong-Bajracharya J."/>
            <person name="Merenyi Z."/>
            <person name="Ke H.-M."/>
            <person name="Monk M."/>
            <person name="Kocsube S."/>
            <person name="Drula E."/>
            <person name="Lipzen A."/>
            <person name="Balint B."/>
            <person name="Henrissat B."/>
            <person name="Andreopoulos B."/>
            <person name="Martin F.M."/>
            <person name="Harder C.B."/>
            <person name="Rigling D."/>
            <person name="Ford K.L."/>
            <person name="Foster G.D."/>
            <person name="Pangilinan J."/>
            <person name="Papanicolaou A."/>
            <person name="Barry K."/>
            <person name="LaButti K."/>
            <person name="Viragh M."/>
            <person name="Koriabine M."/>
            <person name="Yan M."/>
            <person name="Riley R."/>
            <person name="Champramary S."/>
            <person name="Plett K.L."/>
            <person name="Tsai I.J."/>
            <person name="Slot J."/>
            <person name="Sipos G."/>
            <person name="Plett J."/>
            <person name="Nagy L.G."/>
            <person name="Grigoriev I.V."/>
        </authorList>
    </citation>
    <scope>NUCLEOTIDE SEQUENCE</scope>
    <source>
        <strain evidence="5">CCBAS 213</strain>
    </source>
</reference>
<dbReference type="InterPro" id="IPR002227">
    <property type="entry name" value="Tyrosinase_Cu-bd"/>
</dbReference>
<dbReference type="InterPro" id="IPR050316">
    <property type="entry name" value="Tyrosinase/Hemocyanin"/>
</dbReference>
<feature type="domain" description="Tyrosinase copper-binding" evidence="4">
    <location>
        <begin position="245"/>
        <end position="256"/>
    </location>
</feature>
<dbReference type="GO" id="GO:0046872">
    <property type="term" value="F:metal ion binding"/>
    <property type="evidence" value="ECO:0007669"/>
    <property type="project" value="UniProtKB-KW"/>
</dbReference>
<dbReference type="AlphaFoldDB" id="A0AA39J8P7"/>
<dbReference type="PANTHER" id="PTHR11474">
    <property type="entry name" value="TYROSINASE FAMILY MEMBER"/>
    <property type="match status" value="1"/>
</dbReference>